<dbReference type="EnsemblProtists" id="EKX52959">
    <property type="protein sequence ID" value="EKX52959"/>
    <property type="gene ID" value="GUITHDRAFT_133362"/>
</dbReference>
<dbReference type="RefSeq" id="XP_005839939.1">
    <property type="nucleotide sequence ID" value="XM_005839882.1"/>
</dbReference>
<dbReference type="KEGG" id="gtt:GUITHDRAFT_133362"/>
<evidence type="ECO:0000256" key="2">
    <source>
        <dbReference type="SAM" id="SignalP"/>
    </source>
</evidence>
<evidence type="ECO:0000313" key="4">
    <source>
        <dbReference type="EnsemblProtists" id="EKX52959"/>
    </source>
</evidence>
<dbReference type="AlphaFoldDB" id="L1JX95"/>
<keyword evidence="2" id="KW-0732">Signal</keyword>
<dbReference type="PaxDb" id="55529-EKX52959"/>
<reference evidence="5" key="2">
    <citation type="submission" date="2012-11" db="EMBL/GenBank/DDBJ databases">
        <authorList>
            <person name="Kuo A."/>
            <person name="Curtis B.A."/>
            <person name="Tanifuji G."/>
            <person name="Burki F."/>
            <person name="Gruber A."/>
            <person name="Irimia M."/>
            <person name="Maruyama S."/>
            <person name="Arias M.C."/>
            <person name="Ball S.G."/>
            <person name="Gile G.H."/>
            <person name="Hirakawa Y."/>
            <person name="Hopkins J.F."/>
            <person name="Rensing S.A."/>
            <person name="Schmutz J."/>
            <person name="Symeonidi A."/>
            <person name="Elias M."/>
            <person name="Eveleigh R.J."/>
            <person name="Herman E.K."/>
            <person name="Klute M.J."/>
            <person name="Nakayama T."/>
            <person name="Obornik M."/>
            <person name="Reyes-Prieto A."/>
            <person name="Armbrust E.V."/>
            <person name="Aves S.J."/>
            <person name="Beiko R.G."/>
            <person name="Coutinho P."/>
            <person name="Dacks J.B."/>
            <person name="Durnford D.G."/>
            <person name="Fast N.M."/>
            <person name="Green B.R."/>
            <person name="Grisdale C."/>
            <person name="Hempe F."/>
            <person name="Henrissat B."/>
            <person name="Hoppner M.P."/>
            <person name="Ishida K.-I."/>
            <person name="Kim E."/>
            <person name="Koreny L."/>
            <person name="Kroth P.G."/>
            <person name="Liu Y."/>
            <person name="Malik S.-B."/>
            <person name="Maier U.G."/>
            <person name="McRose D."/>
            <person name="Mock T."/>
            <person name="Neilson J.A."/>
            <person name="Onodera N.T."/>
            <person name="Poole A.M."/>
            <person name="Pritham E.J."/>
            <person name="Richards T.A."/>
            <person name="Rocap G."/>
            <person name="Roy S.W."/>
            <person name="Sarai C."/>
            <person name="Schaack S."/>
            <person name="Shirato S."/>
            <person name="Slamovits C.H."/>
            <person name="Spencer D.F."/>
            <person name="Suzuki S."/>
            <person name="Worden A.Z."/>
            <person name="Zauner S."/>
            <person name="Barry K."/>
            <person name="Bell C."/>
            <person name="Bharti A.K."/>
            <person name="Crow J.A."/>
            <person name="Grimwood J."/>
            <person name="Kramer R."/>
            <person name="Lindquist E."/>
            <person name="Lucas S."/>
            <person name="Salamov A."/>
            <person name="McFadden G.I."/>
            <person name="Lane C.E."/>
            <person name="Keeling P.J."/>
            <person name="Gray M.W."/>
            <person name="Grigoriev I.V."/>
            <person name="Archibald J.M."/>
        </authorList>
    </citation>
    <scope>NUCLEOTIDE SEQUENCE</scope>
    <source>
        <strain evidence="5">CCMP2712</strain>
    </source>
</reference>
<reference evidence="3 5" key="1">
    <citation type="journal article" date="2012" name="Nature">
        <title>Algal genomes reveal evolutionary mosaicism and the fate of nucleomorphs.</title>
        <authorList>
            <consortium name="DOE Joint Genome Institute"/>
            <person name="Curtis B.A."/>
            <person name="Tanifuji G."/>
            <person name="Burki F."/>
            <person name="Gruber A."/>
            <person name="Irimia M."/>
            <person name="Maruyama S."/>
            <person name="Arias M.C."/>
            <person name="Ball S.G."/>
            <person name="Gile G.H."/>
            <person name="Hirakawa Y."/>
            <person name="Hopkins J.F."/>
            <person name="Kuo A."/>
            <person name="Rensing S.A."/>
            <person name="Schmutz J."/>
            <person name="Symeonidi A."/>
            <person name="Elias M."/>
            <person name="Eveleigh R.J."/>
            <person name="Herman E.K."/>
            <person name="Klute M.J."/>
            <person name="Nakayama T."/>
            <person name="Obornik M."/>
            <person name="Reyes-Prieto A."/>
            <person name="Armbrust E.V."/>
            <person name="Aves S.J."/>
            <person name="Beiko R.G."/>
            <person name="Coutinho P."/>
            <person name="Dacks J.B."/>
            <person name="Durnford D.G."/>
            <person name="Fast N.M."/>
            <person name="Green B.R."/>
            <person name="Grisdale C.J."/>
            <person name="Hempel F."/>
            <person name="Henrissat B."/>
            <person name="Hoppner M.P."/>
            <person name="Ishida K."/>
            <person name="Kim E."/>
            <person name="Koreny L."/>
            <person name="Kroth P.G."/>
            <person name="Liu Y."/>
            <person name="Malik S.B."/>
            <person name="Maier U.G."/>
            <person name="McRose D."/>
            <person name="Mock T."/>
            <person name="Neilson J.A."/>
            <person name="Onodera N.T."/>
            <person name="Poole A.M."/>
            <person name="Pritham E.J."/>
            <person name="Richards T.A."/>
            <person name="Rocap G."/>
            <person name="Roy S.W."/>
            <person name="Sarai C."/>
            <person name="Schaack S."/>
            <person name="Shirato S."/>
            <person name="Slamovits C.H."/>
            <person name="Spencer D.F."/>
            <person name="Suzuki S."/>
            <person name="Worden A.Z."/>
            <person name="Zauner S."/>
            <person name="Barry K."/>
            <person name="Bell C."/>
            <person name="Bharti A.K."/>
            <person name="Crow J.A."/>
            <person name="Grimwood J."/>
            <person name="Kramer R."/>
            <person name="Lindquist E."/>
            <person name="Lucas S."/>
            <person name="Salamov A."/>
            <person name="McFadden G.I."/>
            <person name="Lane C.E."/>
            <person name="Keeling P.J."/>
            <person name="Gray M.W."/>
            <person name="Grigoriev I.V."/>
            <person name="Archibald J.M."/>
        </authorList>
    </citation>
    <scope>NUCLEOTIDE SEQUENCE</scope>
    <source>
        <strain evidence="3 5">CCMP2712</strain>
    </source>
</reference>
<dbReference type="EMBL" id="JH992971">
    <property type="protein sequence ID" value="EKX52959.1"/>
    <property type="molecule type" value="Genomic_DNA"/>
</dbReference>
<accession>L1JX95</accession>
<evidence type="ECO:0008006" key="6">
    <source>
        <dbReference type="Google" id="ProtNLM"/>
    </source>
</evidence>
<feature type="compositionally biased region" description="Low complexity" evidence="1">
    <location>
        <begin position="73"/>
        <end position="85"/>
    </location>
</feature>
<evidence type="ECO:0000313" key="5">
    <source>
        <dbReference type="Proteomes" id="UP000011087"/>
    </source>
</evidence>
<dbReference type="Proteomes" id="UP000011087">
    <property type="component" value="Unassembled WGS sequence"/>
</dbReference>
<dbReference type="HOGENOM" id="CLU_495640_0_0_1"/>
<sequence>MHTATHVLRALLLGLCLTMAQAKLSSPAAAVVSKDMHHQPGRMNAHDLSVFVKQTLQAQLKGVKKVVRGRMTASHSSHIQHHAASLRSTGESDSMSNMTDCEKAITIALSTELAHCISFLDDNSTVVPNATVLDGVCAPPNGCLSLLHNFSLPNSMNASCPANMTSESIMQTPIAMAIQQAMSLLCLKSNGVYCTLQMYELMSASQTGQMDFNLPLLCSSSCFNSMITMMMSTPGLGQSSDDSSPQLLQLAFSTMCMQDSKGDYCLSKMMSDDINTAFLCTECGAKILSSPFIQESFSSVISDPTELAKFNSMMKALCMKDGTQFCLEKQDALNQIMDSGPQAISQAKTMGCCVGSLLQTEPAIEGPVLAIAKACGLTVPSPCQAGPRFTFTVDVSNLKNSWYAANTQLVDTYLIQDLASGLSVYTNMVQKKSSSSTSNGGTQFGMQIDTISKDQGTLVYDKLKAMQMRRAQGLQLTQLASKLPDTAKVDPSLPLSLTVRAGSIEQTEVGGVPAVPQTTPLTGGSSCLTPSIILHLLGAFMAFTWGLRRA</sequence>
<name>L1JX95_GUITC</name>
<evidence type="ECO:0000256" key="1">
    <source>
        <dbReference type="SAM" id="MobiDB-lite"/>
    </source>
</evidence>
<gene>
    <name evidence="3" type="ORF">GUITHDRAFT_133362</name>
</gene>
<feature type="chain" id="PRO_5008771858" description="SPARK domain-containing protein" evidence="2">
    <location>
        <begin position="23"/>
        <end position="550"/>
    </location>
</feature>
<keyword evidence="5" id="KW-1185">Reference proteome</keyword>
<protein>
    <recommendedName>
        <fullName evidence="6">SPARK domain-containing protein</fullName>
    </recommendedName>
</protein>
<feature type="region of interest" description="Disordered" evidence="1">
    <location>
        <begin position="72"/>
        <end position="94"/>
    </location>
</feature>
<dbReference type="GeneID" id="17309787"/>
<reference evidence="4" key="3">
    <citation type="submission" date="2015-06" db="UniProtKB">
        <authorList>
            <consortium name="EnsemblProtists"/>
        </authorList>
    </citation>
    <scope>IDENTIFICATION</scope>
</reference>
<organism evidence="3">
    <name type="scientific">Guillardia theta (strain CCMP2712)</name>
    <name type="common">Cryptophyte</name>
    <dbReference type="NCBI Taxonomy" id="905079"/>
    <lineage>
        <taxon>Eukaryota</taxon>
        <taxon>Cryptophyceae</taxon>
        <taxon>Pyrenomonadales</taxon>
        <taxon>Geminigeraceae</taxon>
        <taxon>Guillardia</taxon>
    </lineage>
</organism>
<feature type="signal peptide" evidence="2">
    <location>
        <begin position="1"/>
        <end position="22"/>
    </location>
</feature>
<proteinExistence type="predicted"/>
<evidence type="ECO:0000313" key="3">
    <source>
        <dbReference type="EMBL" id="EKX52959.1"/>
    </source>
</evidence>